<proteinExistence type="predicted"/>
<gene>
    <name evidence="1" type="ORF">DARMORV10_A03P64260.1</name>
</gene>
<sequence>AAEKTLIKKKPCPLFCRPGGRCFSPLPGAVPCCRDLCTCGFISPFRLLFGALLRIWVKEGNQSLWFRLWSPWLG</sequence>
<dbReference type="Proteomes" id="UP001295469">
    <property type="component" value="Chromosome A03"/>
</dbReference>
<name>A0A816W602_BRANA</name>
<feature type="non-terminal residue" evidence="1">
    <location>
        <position position="1"/>
    </location>
</feature>
<dbReference type="EMBL" id="HG994357">
    <property type="protein sequence ID" value="CAF2133313.1"/>
    <property type="molecule type" value="Genomic_DNA"/>
</dbReference>
<organism evidence="1">
    <name type="scientific">Brassica napus</name>
    <name type="common">Rape</name>
    <dbReference type="NCBI Taxonomy" id="3708"/>
    <lineage>
        <taxon>Eukaryota</taxon>
        <taxon>Viridiplantae</taxon>
        <taxon>Streptophyta</taxon>
        <taxon>Embryophyta</taxon>
        <taxon>Tracheophyta</taxon>
        <taxon>Spermatophyta</taxon>
        <taxon>Magnoliopsida</taxon>
        <taxon>eudicotyledons</taxon>
        <taxon>Gunneridae</taxon>
        <taxon>Pentapetalae</taxon>
        <taxon>rosids</taxon>
        <taxon>malvids</taxon>
        <taxon>Brassicales</taxon>
        <taxon>Brassicaceae</taxon>
        <taxon>Brassiceae</taxon>
        <taxon>Brassica</taxon>
    </lineage>
</organism>
<evidence type="ECO:0000313" key="1">
    <source>
        <dbReference type="EMBL" id="CAF2133313.1"/>
    </source>
</evidence>
<protein>
    <submittedName>
        <fullName evidence="1">(rape) hypothetical protein</fullName>
    </submittedName>
</protein>
<reference evidence="1" key="1">
    <citation type="submission" date="2021-01" db="EMBL/GenBank/DDBJ databases">
        <authorList>
            <consortium name="Genoscope - CEA"/>
            <person name="William W."/>
        </authorList>
    </citation>
    <scope>NUCLEOTIDE SEQUENCE</scope>
</reference>
<accession>A0A816W602</accession>
<dbReference type="AlphaFoldDB" id="A0A816W602"/>